<accession>A0A5B7IP09</accession>
<organism evidence="1 2">
    <name type="scientific">Portunus trituberculatus</name>
    <name type="common">Swimming crab</name>
    <name type="synonym">Neptunus trituberculatus</name>
    <dbReference type="NCBI Taxonomy" id="210409"/>
    <lineage>
        <taxon>Eukaryota</taxon>
        <taxon>Metazoa</taxon>
        <taxon>Ecdysozoa</taxon>
        <taxon>Arthropoda</taxon>
        <taxon>Crustacea</taxon>
        <taxon>Multicrustacea</taxon>
        <taxon>Malacostraca</taxon>
        <taxon>Eumalacostraca</taxon>
        <taxon>Eucarida</taxon>
        <taxon>Decapoda</taxon>
        <taxon>Pleocyemata</taxon>
        <taxon>Brachyura</taxon>
        <taxon>Eubrachyura</taxon>
        <taxon>Portunoidea</taxon>
        <taxon>Portunidae</taxon>
        <taxon>Portuninae</taxon>
        <taxon>Portunus</taxon>
    </lineage>
</organism>
<evidence type="ECO:0000313" key="1">
    <source>
        <dbReference type="EMBL" id="MPC83386.1"/>
    </source>
</evidence>
<sequence length="101" mass="10980">MVKAARERERERTREVRVRVRVRAWPGWRILDKKRCGRSGIMGPWQQYCVVLLCGAGDGCGGGARAGMVQCGGAGRGEGGSGHFLLRRILLASRLVSASLV</sequence>
<reference evidence="1 2" key="1">
    <citation type="submission" date="2019-05" db="EMBL/GenBank/DDBJ databases">
        <title>Another draft genome of Portunus trituberculatus and its Hox gene families provides insights of decapod evolution.</title>
        <authorList>
            <person name="Jeong J.-H."/>
            <person name="Song I."/>
            <person name="Kim S."/>
            <person name="Choi T."/>
            <person name="Kim D."/>
            <person name="Ryu S."/>
            <person name="Kim W."/>
        </authorList>
    </citation>
    <scope>NUCLEOTIDE SEQUENCE [LARGE SCALE GENOMIC DNA]</scope>
    <source>
        <tissue evidence="1">Muscle</tissue>
    </source>
</reference>
<protein>
    <submittedName>
        <fullName evidence="1">Uncharacterized protein</fullName>
    </submittedName>
</protein>
<gene>
    <name evidence="1" type="ORF">E2C01_078095</name>
</gene>
<proteinExistence type="predicted"/>
<dbReference type="Proteomes" id="UP000324222">
    <property type="component" value="Unassembled WGS sequence"/>
</dbReference>
<keyword evidence="2" id="KW-1185">Reference proteome</keyword>
<name>A0A5B7IP09_PORTR</name>
<evidence type="ECO:0000313" key="2">
    <source>
        <dbReference type="Proteomes" id="UP000324222"/>
    </source>
</evidence>
<comment type="caution">
    <text evidence="1">The sequence shown here is derived from an EMBL/GenBank/DDBJ whole genome shotgun (WGS) entry which is preliminary data.</text>
</comment>
<dbReference type="AlphaFoldDB" id="A0A5B7IP09"/>
<dbReference type="EMBL" id="VSRR010062354">
    <property type="protein sequence ID" value="MPC83386.1"/>
    <property type="molecule type" value="Genomic_DNA"/>
</dbReference>